<reference evidence="2 3" key="1">
    <citation type="submission" date="2011-09" db="EMBL/GenBank/DDBJ databases">
        <title>The draft genome of Treponema saccharophilum DSM 2985.</title>
        <authorList>
            <consortium name="US DOE Joint Genome Institute (JGI-PGF)"/>
            <person name="Lucas S."/>
            <person name="Copeland A."/>
            <person name="Lapidus A."/>
            <person name="Glavina del Rio T."/>
            <person name="Dalin E."/>
            <person name="Tice H."/>
            <person name="Bruce D."/>
            <person name="Goodwin L."/>
            <person name="Pitluck S."/>
            <person name="Peters L."/>
            <person name="Kyrpides N."/>
            <person name="Mavromatis K."/>
            <person name="Ivanova N."/>
            <person name="Markowitz V."/>
            <person name="Cheng J.-F."/>
            <person name="Hugenholtz P."/>
            <person name="Woyke T."/>
            <person name="Wu D."/>
            <person name="Gronow S."/>
            <person name="Wellnitz S."/>
            <person name="Brambilla E."/>
            <person name="Klenk H.-P."/>
            <person name="Eisen J.A."/>
        </authorList>
    </citation>
    <scope>NUCLEOTIDE SEQUENCE [LARGE SCALE GENOMIC DNA]</scope>
    <source>
        <strain evidence="2 3">DSM 2985</strain>
    </source>
</reference>
<protein>
    <submittedName>
        <fullName evidence="2">Uncharacterized protein</fullName>
    </submittedName>
</protein>
<organism evidence="2 3">
    <name type="scientific">Treponema saccharophilum DSM 2985</name>
    <dbReference type="NCBI Taxonomy" id="907348"/>
    <lineage>
        <taxon>Bacteria</taxon>
        <taxon>Pseudomonadati</taxon>
        <taxon>Spirochaetota</taxon>
        <taxon>Spirochaetia</taxon>
        <taxon>Spirochaetales</taxon>
        <taxon>Treponemataceae</taxon>
        <taxon>Treponema</taxon>
    </lineage>
</organism>
<dbReference type="EMBL" id="AGRW01000039">
    <property type="protein sequence ID" value="EIC02450.1"/>
    <property type="molecule type" value="Genomic_DNA"/>
</dbReference>
<keyword evidence="1" id="KW-0732">Signal</keyword>
<feature type="chain" id="PRO_5003608707" evidence="1">
    <location>
        <begin position="23"/>
        <end position="483"/>
    </location>
</feature>
<dbReference type="RefSeq" id="WP_002703122.1">
    <property type="nucleotide sequence ID" value="NZ_AGRW01000039.1"/>
</dbReference>
<proteinExistence type="predicted"/>
<accession>H7EIZ3</accession>
<name>H7EIZ3_9SPIR</name>
<comment type="caution">
    <text evidence="2">The sequence shown here is derived from an EMBL/GenBank/DDBJ whole genome shotgun (WGS) entry which is preliminary data.</text>
</comment>
<evidence type="ECO:0000313" key="2">
    <source>
        <dbReference type="EMBL" id="EIC02450.1"/>
    </source>
</evidence>
<evidence type="ECO:0000256" key="1">
    <source>
        <dbReference type="SAM" id="SignalP"/>
    </source>
</evidence>
<dbReference type="STRING" id="907348.TresaDRAFT_2092"/>
<dbReference type="AlphaFoldDB" id="H7EIZ3"/>
<dbReference type="PATRIC" id="fig|907348.3.peg.805"/>
<keyword evidence="3" id="KW-1185">Reference proteome</keyword>
<sequence length="483" mass="53292">MKKCVAGLLLAAGAFSAQNAVAETKFMMDMGLKLPFAAADIVSRNSGTSTELGKVVKWGDASEDFRFKLERDNRAGLELNFKPKFSQEGGVIHSMDLDTYFGWFKPTESTKIVAGTADERHWFRGGEERLVDKFGEIAVVDCHADNELGVYYGLVTDPVKILSFTKSDLGHEAGSVRWDRSYGWSSSQLGNGVEGQGTNVQFQYSQGDTGLFATAVLVGNYKPGSDKTKTIEWTNSSWGKDDADNSVSWVPEPQFRVGYGFRSGSVELVYKSPHFGNNVVAAFYQPRLLRDRLLGTVGVTFANDFADGSAKFGGRANEFTALAFDARVQYKISEKLRAKLFLNYSQVLPGDKNETNDKSKQFGESVYHYKNYKGETVGNKVENGFYAVSSIGYTLPVGTVNLDGGLYWRDLDNNDGFELGENFLSVKGSWTWWIMNGVGLSVGGAWYHRINTGDYGKKINGTAYDGIKDEITLGSYFIIKLGL</sequence>
<dbReference type="Proteomes" id="UP000003571">
    <property type="component" value="Unassembled WGS sequence"/>
</dbReference>
<gene>
    <name evidence="2" type="ORF">TresaDRAFT_2092</name>
</gene>
<evidence type="ECO:0000313" key="3">
    <source>
        <dbReference type="Proteomes" id="UP000003571"/>
    </source>
</evidence>
<feature type="signal peptide" evidence="1">
    <location>
        <begin position="1"/>
        <end position="22"/>
    </location>
</feature>